<keyword evidence="9" id="KW-1185">Reference proteome</keyword>
<keyword evidence="6" id="KW-1133">Transmembrane helix</keyword>
<evidence type="ECO:0000313" key="9">
    <source>
        <dbReference type="Proteomes" id="UP000000628"/>
    </source>
</evidence>
<dbReference type="GO" id="GO:0006825">
    <property type="term" value="P:copper ion transport"/>
    <property type="evidence" value="ECO:0007669"/>
    <property type="project" value="InterPro"/>
</dbReference>
<dbReference type="GO" id="GO:0042597">
    <property type="term" value="C:periplasmic space"/>
    <property type="evidence" value="ECO:0007669"/>
    <property type="project" value="InterPro"/>
</dbReference>
<keyword evidence="6" id="KW-0472">Membrane</keyword>
<evidence type="ECO:0000259" key="7">
    <source>
        <dbReference type="Pfam" id="PF04234"/>
    </source>
</evidence>
<dbReference type="GO" id="GO:0005886">
    <property type="term" value="C:plasma membrane"/>
    <property type="evidence" value="ECO:0007669"/>
    <property type="project" value="TreeGrafter"/>
</dbReference>
<dbReference type="PANTHER" id="PTHR34820">
    <property type="entry name" value="INNER MEMBRANE PROTEIN YEBZ"/>
    <property type="match status" value="1"/>
</dbReference>
<evidence type="ECO:0000313" key="8">
    <source>
        <dbReference type="EMBL" id="ACV10134.1"/>
    </source>
</evidence>
<dbReference type="AlphaFoldDB" id="C7R386"/>
<dbReference type="InterPro" id="IPR032694">
    <property type="entry name" value="CopC/D"/>
</dbReference>
<evidence type="ECO:0000256" key="6">
    <source>
        <dbReference type="SAM" id="Phobius"/>
    </source>
</evidence>
<feature type="domain" description="CopC" evidence="7">
    <location>
        <begin position="47"/>
        <end position="139"/>
    </location>
</feature>
<feature type="transmembrane region" description="Helical" evidence="6">
    <location>
        <begin position="197"/>
        <end position="220"/>
    </location>
</feature>
<dbReference type="KEGG" id="jde:Jden_2502"/>
<dbReference type="PANTHER" id="PTHR34820:SF4">
    <property type="entry name" value="INNER MEMBRANE PROTEIN YEBZ"/>
    <property type="match status" value="1"/>
</dbReference>
<comment type="subcellular location">
    <subcellularLocation>
        <location evidence="1">Cell envelope</location>
    </subcellularLocation>
</comment>
<dbReference type="GO" id="GO:0046688">
    <property type="term" value="P:response to copper ion"/>
    <property type="evidence" value="ECO:0007669"/>
    <property type="project" value="InterPro"/>
</dbReference>
<dbReference type="SUPFAM" id="SSF81296">
    <property type="entry name" value="E set domains"/>
    <property type="match status" value="1"/>
</dbReference>
<keyword evidence="4" id="KW-0186">Copper</keyword>
<dbReference type="STRING" id="471856.Jden_2502"/>
<evidence type="ECO:0000256" key="4">
    <source>
        <dbReference type="ARBA" id="ARBA00023008"/>
    </source>
</evidence>
<feature type="compositionally biased region" description="Acidic residues" evidence="5">
    <location>
        <begin position="149"/>
        <end position="173"/>
    </location>
</feature>
<dbReference type="Gene3D" id="2.60.40.1220">
    <property type="match status" value="1"/>
</dbReference>
<sequence>MISREPVYGGAMRDFSFPRMRSVQRMWLALVAAVFLVLGIPAAGHAHDVLLESTPADGETVTEPLDAVTLTFNNSIQEVGSQLIVTNEAGNVVAEVSGQPQGTLVGFEFDAPLPNGQYTVAWRVVSSDAHPIEGDFVFTMADPQAADATDPEPAEEPATSEETPATEDPEAGDPTEQPSSVEAPDDTASSDTSDEGWPITGIIVGAALGGLVGVGIVVLIRRRNQR</sequence>
<dbReference type="InterPro" id="IPR014756">
    <property type="entry name" value="Ig_E-set"/>
</dbReference>
<name>C7R386_JONDD</name>
<reference evidence="8 9" key="1">
    <citation type="journal article" date="2009" name="Stand. Genomic Sci.">
        <title>Complete genome sequence of Jonesia denitrificans type strain (Prevot 55134).</title>
        <authorList>
            <person name="Pukall R."/>
            <person name="Gehrich-Schroter G."/>
            <person name="Lapidus A."/>
            <person name="Nolan M."/>
            <person name="Glavina Del Rio T."/>
            <person name="Lucas S."/>
            <person name="Chen F."/>
            <person name="Tice H."/>
            <person name="Pitluck S."/>
            <person name="Cheng J.F."/>
            <person name="Copeland A."/>
            <person name="Saunders E."/>
            <person name="Brettin T."/>
            <person name="Detter J.C."/>
            <person name="Bruce D."/>
            <person name="Goodwin L."/>
            <person name="Pati A."/>
            <person name="Ivanova N."/>
            <person name="Mavromatis K."/>
            <person name="Ovchinnikova G."/>
            <person name="Chen A."/>
            <person name="Palaniappan K."/>
            <person name="Land M."/>
            <person name="Hauser L."/>
            <person name="Chang Y.J."/>
            <person name="Jeffries C.D."/>
            <person name="Chain P."/>
            <person name="Goker M."/>
            <person name="Bristow J."/>
            <person name="Eisen J.A."/>
            <person name="Markowitz V."/>
            <person name="Hugenholtz P."/>
            <person name="Kyrpides N.C."/>
            <person name="Klenk H.P."/>
            <person name="Han C."/>
        </authorList>
    </citation>
    <scope>NUCLEOTIDE SEQUENCE [LARGE SCALE GENOMIC DNA]</scope>
    <source>
        <strain evidence="9">ATCC 14870 / DSM 20603 / BCRC 15368 / CIP 55.134 / JCM 11481 / NBRC 15587 / NCTC 10816 / Prevot 55134</strain>
    </source>
</reference>
<proteinExistence type="predicted"/>
<accession>C7R386</accession>
<evidence type="ECO:0000256" key="3">
    <source>
        <dbReference type="ARBA" id="ARBA00022729"/>
    </source>
</evidence>
<gene>
    <name evidence="8" type="ordered locus">Jden_2502</name>
</gene>
<dbReference type="HOGENOM" id="CLU_087859_0_0_11"/>
<dbReference type="eggNOG" id="COG2372">
    <property type="taxonomic scope" value="Bacteria"/>
</dbReference>
<dbReference type="EMBL" id="CP001706">
    <property type="protein sequence ID" value="ACV10134.1"/>
    <property type="molecule type" value="Genomic_DNA"/>
</dbReference>
<feature type="region of interest" description="Disordered" evidence="5">
    <location>
        <begin position="145"/>
        <end position="196"/>
    </location>
</feature>
<organism evidence="8 9">
    <name type="scientific">Jonesia denitrificans (strain ATCC 14870 / DSM 20603 / BCRC 15368 / CIP 55.134 / JCM 11481 / NBRC 15587 / NCTC 10816 / Prevot 55134)</name>
    <name type="common">Listeria denitrificans</name>
    <dbReference type="NCBI Taxonomy" id="471856"/>
    <lineage>
        <taxon>Bacteria</taxon>
        <taxon>Bacillati</taxon>
        <taxon>Actinomycetota</taxon>
        <taxon>Actinomycetes</taxon>
        <taxon>Micrococcales</taxon>
        <taxon>Jonesiaceae</taxon>
        <taxon>Jonesia</taxon>
    </lineage>
</organism>
<evidence type="ECO:0000256" key="2">
    <source>
        <dbReference type="ARBA" id="ARBA00022723"/>
    </source>
</evidence>
<dbReference type="InterPro" id="IPR007348">
    <property type="entry name" value="CopC_dom"/>
</dbReference>
<dbReference type="Proteomes" id="UP000000628">
    <property type="component" value="Chromosome"/>
</dbReference>
<dbReference type="GO" id="GO:0005507">
    <property type="term" value="F:copper ion binding"/>
    <property type="evidence" value="ECO:0007669"/>
    <property type="project" value="InterPro"/>
</dbReference>
<keyword evidence="2" id="KW-0479">Metal-binding</keyword>
<evidence type="ECO:0000256" key="1">
    <source>
        <dbReference type="ARBA" id="ARBA00004196"/>
    </source>
</evidence>
<dbReference type="InterPro" id="IPR014755">
    <property type="entry name" value="Cu-Rt/internalin_Ig-like"/>
</dbReference>
<evidence type="ECO:0000256" key="5">
    <source>
        <dbReference type="SAM" id="MobiDB-lite"/>
    </source>
</evidence>
<protein>
    <submittedName>
        <fullName evidence="8">Copper resistance protein CopC</fullName>
    </submittedName>
</protein>
<keyword evidence="6" id="KW-0812">Transmembrane</keyword>
<dbReference type="Pfam" id="PF04234">
    <property type="entry name" value="CopC"/>
    <property type="match status" value="1"/>
</dbReference>
<dbReference type="GO" id="GO:0030313">
    <property type="term" value="C:cell envelope"/>
    <property type="evidence" value="ECO:0007669"/>
    <property type="project" value="UniProtKB-SubCell"/>
</dbReference>
<keyword evidence="3" id="KW-0732">Signal</keyword>